<keyword evidence="2" id="KW-1185">Reference proteome</keyword>
<dbReference type="EMBL" id="BPLQ01008901">
    <property type="protein sequence ID" value="GIY40266.1"/>
    <property type="molecule type" value="Genomic_DNA"/>
</dbReference>
<accession>A0AAV4T443</accession>
<protein>
    <submittedName>
        <fullName evidence="1">Uncharacterized protein</fullName>
    </submittedName>
</protein>
<sequence length="108" mass="12362">MTIQVVYSPEKGILISSSELNIIVPTIVSTIPSNRTSKTIIRFPKEKGQQLPKLLISKELNFQQKTLDEFSLLMRLPVRNLTPSRSMIKFQPFFLQNLHGRCGISFRS</sequence>
<name>A0AAV4T443_9ARAC</name>
<evidence type="ECO:0000313" key="1">
    <source>
        <dbReference type="EMBL" id="GIY40266.1"/>
    </source>
</evidence>
<comment type="caution">
    <text evidence="1">The sequence shown here is derived from an EMBL/GenBank/DDBJ whole genome shotgun (WGS) entry which is preliminary data.</text>
</comment>
<gene>
    <name evidence="1" type="ORF">CDAR_307511</name>
</gene>
<proteinExistence type="predicted"/>
<dbReference type="AlphaFoldDB" id="A0AAV4T443"/>
<reference evidence="1 2" key="1">
    <citation type="submission" date="2021-06" db="EMBL/GenBank/DDBJ databases">
        <title>Caerostris darwini draft genome.</title>
        <authorList>
            <person name="Kono N."/>
            <person name="Arakawa K."/>
        </authorList>
    </citation>
    <scope>NUCLEOTIDE SEQUENCE [LARGE SCALE GENOMIC DNA]</scope>
</reference>
<organism evidence="1 2">
    <name type="scientific">Caerostris darwini</name>
    <dbReference type="NCBI Taxonomy" id="1538125"/>
    <lineage>
        <taxon>Eukaryota</taxon>
        <taxon>Metazoa</taxon>
        <taxon>Ecdysozoa</taxon>
        <taxon>Arthropoda</taxon>
        <taxon>Chelicerata</taxon>
        <taxon>Arachnida</taxon>
        <taxon>Araneae</taxon>
        <taxon>Araneomorphae</taxon>
        <taxon>Entelegynae</taxon>
        <taxon>Araneoidea</taxon>
        <taxon>Araneidae</taxon>
        <taxon>Caerostris</taxon>
    </lineage>
</organism>
<dbReference type="Proteomes" id="UP001054837">
    <property type="component" value="Unassembled WGS sequence"/>
</dbReference>
<evidence type="ECO:0000313" key="2">
    <source>
        <dbReference type="Proteomes" id="UP001054837"/>
    </source>
</evidence>